<evidence type="ECO:0000256" key="1">
    <source>
        <dbReference type="PROSITE-ProRule" id="PRU00176"/>
    </source>
</evidence>
<evidence type="ECO:0000313" key="3">
    <source>
        <dbReference type="Proteomes" id="UP000095287"/>
    </source>
</evidence>
<dbReference type="InterPro" id="IPR012677">
    <property type="entry name" value="Nucleotide-bd_a/b_plait_sf"/>
</dbReference>
<dbReference type="SMART" id="SM00360">
    <property type="entry name" value="RRM"/>
    <property type="match status" value="1"/>
</dbReference>
<feature type="domain" description="RRM" evidence="2">
    <location>
        <begin position="83"/>
        <end position="157"/>
    </location>
</feature>
<organism evidence="3 4">
    <name type="scientific">Steinernema glaseri</name>
    <dbReference type="NCBI Taxonomy" id="37863"/>
    <lineage>
        <taxon>Eukaryota</taxon>
        <taxon>Metazoa</taxon>
        <taxon>Ecdysozoa</taxon>
        <taxon>Nematoda</taxon>
        <taxon>Chromadorea</taxon>
        <taxon>Rhabditida</taxon>
        <taxon>Tylenchina</taxon>
        <taxon>Panagrolaimomorpha</taxon>
        <taxon>Strongyloidoidea</taxon>
        <taxon>Steinernematidae</taxon>
        <taxon>Steinernema</taxon>
    </lineage>
</organism>
<evidence type="ECO:0000313" key="4">
    <source>
        <dbReference type="WBParaSite" id="L893_g11704.t1"/>
    </source>
</evidence>
<dbReference type="InterPro" id="IPR035979">
    <property type="entry name" value="RBD_domain_sf"/>
</dbReference>
<dbReference type="PROSITE" id="PS50102">
    <property type="entry name" value="RRM"/>
    <property type="match status" value="1"/>
</dbReference>
<dbReference type="Gene3D" id="3.30.70.330">
    <property type="match status" value="1"/>
</dbReference>
<dbReference type="SUPFAM" id="SSF54928">
    <property type="entry name" value="RNA-binding domain, RBD"/>
    <property type="match status" value="1"/>
</dbReference>
<dbReference type="WBParaSite" id="L893_g11704.t1">
    <property type="protein sequence ID" value="L893_g11704.t1"/>
    <property type="gene ID" value="L893_g11704"/>
</dbReference>
<dbReference type="GO" id="GO:0003723">
    <property type="term" value="F:RNA binding"/>
    <property type="evidence" value="ECO:0007669"/>
    <property type="project" value="UniProtKB-UniRule"/>
</dbReference>
<dbReference type="AlphaFoldDB" id="A0A1I7Y187"/>
<dbReference type="Pfam" id="PF00076">
    <property type="entry name" value="RRM_1"/>
    <property type="match status" value="1"/>
</dbReference>
<dbReference type="InterPro" id="IPR000504">
    <property type="entry name" value="RRM_dom"/>
</dbReference>
<accession>A0A1I7Y187</accession>
<reference evidence="4" key="1">
    <citation type="submission" date="2016-11" db="UniProtKB">
        <authorList>
            <consortium name="WormBaseParasite"/>
        </authorList>
    </citation>
    <scope>IDENTIFICATION</scope>
</reference>
<keyword evidence="3" id="KW-1185">Reference proteome</keyword>
<sequence>EATELVKERDEYRQRCHLLTGAKERDEKTIIWLTEESKRLTSELASKERTIEELQKWSMRAEEAASEEDVALRPNGIPANSWAELFVWDLHPEVTEAQLFEKFSSIGPVLSVEMCRNPVTLRFLGDAFVQFHHSDDGMLVVFAKGFTNVQLNEPSTP</sequence>
<dbReference type="Proteomes" id="UP000095287">
    <property type="component" value="Unplaced"/>
</dbReference>
<protein>
    <submittedName>
        <fullName evidence="4">RRM domain-containing protein</fullName>
    </submittedName>
</protein>
<proteinExistence type="predicted"/>
<evidence type="ECO:0000259" key="2">
    <source>
        <dbReference type="PROSITE" id="PS50102"/>
    </source>
</evidence>
<keyword evidence="1" id="KW-0694">RNA-binding</keyword>
<name>A0A1I7Y187_9BILA</name>